<keyword evidence="5 9" id="KW-0418">Kinase</keyword>
<dbReference type="PROSITE" id="PS50113">
    <property type="entry name" value="PAC"/>
    <property type="match status" value="1"/>
</dbReference>
<reference evidence="9 10" key="1">
    <citation type="submission" date="2021-07" db="EMBL/GenBank/DDBJ databases">
        <title>Hymenobacter profundi sp. nov., isolated from deep-sea water.</title>
        <authorList>
            <person name="Kim M.K."/>
        </authorList>
    </citation>
    <scope>NUCLEOTIDE SEQUENCE [LARGE SCALE GENOMIC DNA]</scope>
    <source>
        <strain evidence="9 10">M2</strain>
    </source>
</reference>
<dbReference type="GO" id="GO:0016301">
    <property type="term" value="F:kinase activity"/>
    <property type="evidence" value="ECO:0007669"/>
    <property type="project" value="UniProtKB-KW"/>
</dbReference>
<evidence type="ECO:0000256" key="1">
    <source>
        <dbReference type="ARBA" id="ARBA00000085"/>
    </source>
</evidence>
<name>A0ABS6WZS6_9BACT</name>
<dbReference type="InterPro" id="IPR000700">
    <property type="entry name" value="PAS-assoc_C"/>
</dbReference>
<organism evidence="9 10">
    <name type="scientific">Hymenobacter profundi</name>
    <dbReference type="NCBI Taxonomy" id="1982110"/>
    <lineage>
        <taxon>Bacteria</taxon>
        <taxon>Pseudomonadati</taxon>
        <taxon>Bacteroidota</taxon>
        <taxon>Cytophagia</taxon>
        <taxon>Cytophagales</taxon>
        <taxon>Hymenobacteraceae</taxon>
        <taxon>Hymenobacter</taxon>
    </lineage>
</organism>
<dbReference type="SMART" id="SM00387">
    <property type="entry name" value="HATPase_c"/>
    <property type="match status" value="1"/>
</dbReference>
<evidence type="ECO:0000313" key="9">
    <source>
        <dbReference type="EMBL" id="MBW3128546.1"/>
    </source>
</evidence>
<dbReference type="InterPro" id="IPR000014">
    <property type="entry name" value="PAS"/>
</dbReference>
<accession>A0ABS6WZS6</accession>
<feature type="domain" description="Histidine kinase" evidence="7">
    <location>
        <begin position="484"/>
        <end position="701"/>
    </location>
</feature>
<keyword evidence="4" id="KW-0808">Transferase</keyword>
<dbReference type="InterPro" id="IPR005467">
    <property type="entry name" value="His_kinase_dom"/>
</dbReference>
<dbReference type="SMART" id="SM00091">
    <property type="entry name" value="PAS"/>
    <property type="match status" value="2"/>
</dbReference>
<dbReference type="RefSeq" id="WP_219158395.1">
    <property type="nucleotide sequence ID" value="NZ_JAHWGL010000024.1"/>
</dbReference>
<dbReference type="Pfam" id="PF00512">
    <property type="entry name" value="HisKA"/>
    <property type="match status" value="1"/>
</dbReference>
<dbReference type="PANTHER" id="PTHR43304">
    <property type="entry name" value="PHYTOCHROME-LIKE PROTEIN CPH1"/>
    <property type="match status" value="1"/>
</dbReference>
<dbReference type="PANTHER" id="PTHR43304:SF1">
    <property type="entry name" value="PAC DOMAIN-CONTAINING PROTEIN"/>
    <property type="match status" value="1"/>
</dbReference>
<evidence type="ECO:0000256" key="6">
    <source>
        <dbReference type="SAM" id="Coils"/>
    </source>
</evidence>
<keyword evidence="3" id="KW-0597">Phosphoprotein</keyword>
<dbReference type="Proteomes" id="UP000826188">
    <property type="component" value="Unassembled WGS sequence"/>
</dbReference>
<evidence type="ECO:0000256" key="5">
    <source>
        <dbReference type="ARBA" id="ARBA00022777"/>
    </source>
</evidence>
<gene>
    <name evidence="9" type="ORF">KYK14_08300</name>
</gene>
<comment type="catalytic activity">
    <reaction evidence="1">
        <text>ATP + protein L-histidine = ADP + protein N-phospho-L-histidine.</text>
        <dbReference type="EC" id="2.7.13.3"/>
    </reaction>
</comment>
<evidence type="ECO:0000256" key="3">
    <source>
        <dbReference type="ARBA" id="ARBA00022553"/>
    </source>
</evidence>
<evidence type="ECO:0000259" key="7">
    <source>
        <dbReference type="PROSITE" id="PS50109"/>
    </source>
</evidence>
<dbReference type="SMART" id="SM00388">
    <property type="entry name" value="HisKA"/>
    <property type="match status" value="1"/>
</dbReference>
<dbReference type="InterPro" id="IPR052162">
    <property type="entry name" value="Sensor_kinase/Photoreceptor"/>
</dbReference>
<protein>
    <recommendedName>
        <fullName evidence="2">histidine kinase</fullName>
        <ecNumber evidence="2">2.7.13.3</ecNumber>
    </recommendedName>
</protein>
<feature type="domain" description="PAC" evidence="8">
    <location>
        <begin position="383"/>
        <end position="438"/>
    </location>
</feature>
<comment type="caution">
    <text evidence="9">The sequence shown here is derived from an EMBL/GenBank/DDBJ whole genome shotgun (WGS) entry which is preliminary data.</text>
</comment>
<keyword evidence="6" id="KW-0175">Coiled coil</keyword>
<dbReference type="InterPro" id="IPR003594">
    <property type="entry name" value="HATPase_dom"/>
</dbReference>
<dbReference type="Pfam" id="PF08448">
    <property type="entry name" value="PAS_4"/>
    <property type="match status" value="2"/>
</dbReference>
<keyword evidence="10" id="KW-1185">Reference proteome</keyword>
<sequence length="701" mass="78638">MSDLSASALPNDSAHLEGLSRVLMETAQTGVMLLRPCYAADSDTIVDFAYVALNSLARQQLRLPEHPRESLLTLFPATKEEGVFKFYCEAFLSGEVMRWQHIYQHDGLDGYFMLAAQRYEQVLVVNFTDNNDRPRTAIEDALRESQTREKAARAEAERQRGELERVFEQAPIAIAVYRGPNYIIELANSTVARLWGRTQDQLLGKGLFEALPEVAGMGYEELLDGVMATGVPHVARAMEAQHDRNGQRETVYWDFVYVPMYAADGSINGAMVVANEVTQQVRARQQVEQLNYELEARVGERTRQLTEQQALLSQILSNVPAYIATLTGPEHRFTFFNELFHQLSAGRVELNLPVEEVLPEAVKQGFISILDQVYATGMPYIGQEVPIYLYNAATGQQELQYLNFVYEPLTDKQGSTVSILVFAVDVTEQMLARQQTEAAQVRVQQLNEELAAINEELQATNEELLGSNTQLQHINTDLDTFVYAASHDLKSPIANIEGLIDALREYLPTEAQEPMVPRLVGMIDNSIARFQKTVEHLTEVSRLQATRQLQTPETLHLASILEEVRLDLLPLLESSHADLHIAVEDCPSIHFPVKSMRSVFFNLLSNAVKYRAPDRELRVQVRAQCLPTRLVVEVQDNGLGLSEAQQAQLFTMFRRLHTHVEGSGVGLYLIKRTVENAGGTITVHSQLGVGSTFTVTLPRRA</sequence>
<dbReference type="InterPro" id="IPR003661">
    <property type="entry name" value="HisK_dim/P_dom"/>
</dbReference>
<proteinExistence type="predicted"/>
<evidence type="ECO:0000256" key="2">
    <source>
        <dbReference type="ARBA" id="ARBA00012438"/>
    </source>
</evidence>
<dbReference type="PROSITE" id="PS50109">
    <property type="entry name" value="HIS_KIN"/>
    <property type="match status" value="1"/>
</dbReference>
<evidence type="ECO:0000256" key="4">
    <source>
        <dbReference type="ARBA" id="ARBA00022679"/>
    </source>
</evidence>
<evidence type="ECO:0000313" key="10">
    <source>
        <dbReference type="Proteomes" id="UP000826188"/>
    </source>
</evidence>
<feature type="coiled-coil region" evidence="6">
    <location>
        <begin position="436"/>
        <end position="467"/>
    </location>
</feature>
<evidence type="ECO:0000259" key="8">
    <source>
        <dbReference type="PROSITE" id="PS50113"/>
    </source>
</evidence>
<dbReference type="Pfam" id="PF02518">
    <property type="entry name" value="HATPase_c"/>
    <property type="match status" value="1"/>
</dbReference>
<dbReference type="CDD" id="cd00082">
    <property type="entry name" value="HisKA"/>
    <property type="match status" value="1"/>
</dbReference>
<dbReference type="InterPro" id="IPR013656">
    <property type="entry name" value="PAS_4"/>
</dbReference>
<dbReference type="EC" id="2.7.13.3" evidence="2"/>
<dbReference type="EMBL" id="JAHWGL010000024">
    <property type="protein sequence ID" value="MBW3128546.1"/>
    <property type="molecule type" value="Genomic_DNA"/>
</dbReference>